<dbReference type="PROSITE" id="PS50088">
    <property type="entry name" value="ANK_REPEAT"/>
    <property type="match status" value="1"/>
</dbReference>
<dbReference type="NCBIfam" id="TIGR03814">
    <property type="entry name" value="Gln_ase"/>
    <property type="match status" value="1"/>
</dbReference>
<dbReference type="InterPro" id="IPR002110">
    <property type="entry name" value="Ankyrin_rpt"/>
</dbReference>
<gene>
    <name evidence="7" type="ORF">PROFUN_08750</name>
</gene>
<comment type="subunit">
    <text evidence="2">Homotetramer.</text>
</comment>
<dbReference type="Pfam" id="PF04960">
    <property type="entry name" value="Glutaminase"/>
    <property type="match status" value="1"/>
</dbReference>
<dbReference type="EC" id="3.5.1.2" evidence="3"/>
<keyword evidence="4" id="KW-0378">Hydrolase</keyword>
<dbReference type="InterPro" id="IPR012338">
    <property type="entry name" value="Beta-lactam/transpept-like"/>
</dbReference>
<evidence type="ECO:0000256" key="1">
    <source>
        <dbReference type="ARBA" id="ARBA00011076"/>
    </source>
</evidence>
<evidence type="ECO:0000256" key="4">
    <source>
        <dbReference type="ARBA" id="ARBA00022801"/>
    </source>
</evidence>
<dbReference type="PROSITE" id="PS50297">
    <property type="entry name" value="ANK_REP_REGION"/>
    <property type="match status" value="1"/>
</dbReference>
<dbReference type="InterPro" id="IPR015868">
    <property type="entry name" value="Glutaminase"/>
</dbReference>
<accession>A0A2P6ND41</accession>
<keyword evidence="8" id="KW-1185">Reference proteome</keyword>
<evidence type="ECO:0000256" key="6">
    <source>
        <dbReference type="PROSITE-ProRule" id="PRU00023"/>
    </source>
</evidence>
<comment type="similarity">
    <text evidence="1">Belongs to the glutaminase family.</text>
</comment>
<keyword evidence="6" id="KW-0040">ANK repeat</keyword>
<dbReference type="PANTHER" id="PTHR12544:SF29">
    <property type="entry name" value="GLUTAMINASE"/>
    <property type="match status" value="1"/>
</dbReference>
<evidence type="ECO:0000256" key="5">
    <source>
        <dbReference type="ARBA" id="ARBA00049534"/>
    </source>
</evidence>
<dbReference type="STRING" id="1890364.A0A2P6ND41"/>
<evidence type="ECO:0000313" key="8">
    <source>
        <dbReference type="Proteomes" id="UP000241769"/>
    </source>
</evidence>
<dbReference type="HAMAP" id="MF_00313">
    <property type="entry name" value="Glutaminase"/>
    <property type="match status" value="1"/>
</dbReference>
<dbReference type="GO" id="GO:0006543">
    <property type="term" value="P:L-glutamine catabolic process"/>
    <property type="evidence" value="ECO:0007669"/>
    <property type="project" value="TreeGrafter"/>
</dbReference>
<reference evidence="7 8" key="1">
    <citation type="journal article" date="2018" name="Genome Biol. Evol.">
        <title>Multiple Roots of Fruiting Body Formation in Amoebozoa.</title>
        <authorList>
            <person name="Hillmann F."/>
            <person name="Forbes G."/>
            <person name="Novohradska S."/>
            <person name="Ferling I."/>
            <person name="Riege K."/>
            <person name="Groth M."/>
            <person name="Westermann M."/>
            <person name="Marz M."/>
            <person name="Spaller T."/>
            <person name="Winckler T."/>
            <person name="Schaap P."/>
            <person name="Glockner G."/>
        </authorList>
    </citation>
    <scope>NUCLEOTIDE SEQUENCE [LARGE SCALE GENOMIC DNA]</scope>
    <source>
        <strain evidence="7 8">Jena</strain>
    </source>
</reference>
<dbReference type="PANTHER" id="PTHR12544">
    <property type="entry name" value="GLUTAMINASE"/>
    <property type="match status" value="1"/>
</dbReference>
<dbReference type="InterPro" id="IPR036770">
    <property type="entry name" value="Ankyrin_rpt-contain_sf"/>
</dbReference>
<comment type="catalytic activity">
    <reaction evidence="5">
        <text>L-glutamine + H2O = L-glutamate + NH4(+)</text>
        <dbReference type="Rhea" id="RHEA:15889"/>
        <dbReference type="ChEBI" id="CHEBI:15377"/>
        <dbReference type="ChEBI" id="CHEBI:28938"/>
        <dbReference type="ChEBI" id="CHEBI:29985"/>
        <dbReference type="ChEBI" id="CHEBI:58359"/>
        <dbReference type="EC" id="3.5.1.2"/>
    </reaction>
</comment>
<dbReference type="SUPFAM" id="SSF48403">
    <property type="entry name" value="Ankyrin repeat"/>
    <property type="match status" value="1"/>
</dbReference>
<dbReference type="GO" id="GO:0004359">
    <property type="term" value="F:glutaminase activity"/>
    <property type="evidence" value="ECO:0007669"/>
    <property type="project" value="UniProtKB-EC"/>
</dbReference>
<dbReference type="FunFam" id="3.40.710.10:FF:000005">
    <property type="entry name" value="Glutaminase"/>
    <property type="match status" value="1"/>
</dbReference>
<dbReference type="SUPFAM" id="SSF56601">
    <property type="entry name" value="beta-lactamase/transpeptidase-like"/>
    <property type="match status" value="1"/>
</dbReference>
<protein>
    <recommendedName>
        <fullName evidence="3">glutaminase</fullName>
        <ecNumber evidence="3">3.5.1.2</ecNumber>
    </recommendedName>
</protein>
<organism evidence="7 8">
    <name type="scientific">Planoprotostelium fungivorum</name>
    <dbReference type="NCBI Taxonomy" id="1890364"/>
    <lineage>
        <taxon>Eukaryota</taxon>
        <taxon>Amoebozoa</taxon>
        <taxon>Evosea</taxon>
        <taxon>Variosea</taxon>
        <taxon>Cavosteliida</taxon>
        <taxon>Cavosteliaceae</taxon>
        <taxon>Planoprotostelium</taxon>
    </lineage>
</organism>
<evidence type="ECO:0000313" key="7">
    <source>
        <dbReference type="EMBL" id="PRP81886.1"/>
    </source>
</evidence>
<proteinExistence type="inferred from homology"/>
<sequence length="806" mass="90409">MAKDMLEPISSLSSPTLLPSMLEMSDKNIIRSESYSYGSSTSLKSMASTASTPAPSMFMKFLKERYPGESNAKILMKNFEDEVKDVFEQTKATRGGKNASYIKELEKVDPELFGVAVRTVDGHQFSFGDDEVQFSMQSTSKPLLYTMACEEHGPDEVHRWIGCEPSGVRFNAFTLNDSNKPYNPFVNTGAILLSSLIARDLGNAERYDKCLKHFESLAGGSKINFSNTIFLSERDTADRNKALAYFMSEHDAFPKGTHIMDTLDFYFQCCSMEVNVRTMSNIAATIANNGVDTVTKNPVLSYRTIHSLLILLFSCGMYDYSGQWAFEVGLPAKSGVSGCIFVSIPNLMGFCIYSPPLDFRGNSVRGLDFCRRLNERFNFHLFSQIIGGQAIREPGHINSHLHLSRKHDSDDDYKTIQAIRAAADGRLVDLQHWLLNEGVHPDRTDYDSRSMSHLAASEGHLDCLQFIIERGGYINLIDRWGNTPTDDAIRGKHAEVIEWLHANGGEAKSALNRSQLVDSPVTNSNVTMEHLFQLLTGHRVIPEAIEPSQGGTRGPSNPPIVADQRPFQPPFGLTSMITSQICHLLPQHLSADDTVWLMQDSSFFTGPPLQLVMEWIDELWAQECAPVTMSSDSQEENYEAILEQLLPYEQQPDFQLLEPLRTRQRKSYEGESRFLTPRPVIALHPSSPLNNRLKRCTVSVRLLDIHGSPLHCHEQTHLYGPYGKEALLSIPHGRTPPISVKIGGKCDLRALRLGFTIEYETDEGYCGRTHLTSNEVHLARKQCPNKRGTSSHVSRVNMLRRNIKCE</sequence>
<dbReference type="Proteomes" id="UP000241769">
    <property type="component" value="Unassembled WGS sequence"/>
</dbReference>
<dbReference type="EMBL" id="MDYQ01000115">
    <property type="protein sequence ID" value="PRP81886.1"/>
    <property type="molecule type" value="Genomic_DNA"/>
</dbReference>
<dbReference type="GO" id="GO:0006537">
    <property type="term" value="P:glutamate biosynthetic process"/>
    <property type="evidence" value="ECO:0007669"/>
    <property type="project" value="TreeGrafter"/>
</dbReference>
<evidence type="ECO:0000256" key="2">
    <source>
        <dbReference type="ARBA" id="ARBA00011881"/>
    </source>
</evidence>
<dbReference type="Pfam" id="PF12796">
    <property type="entry name" value="Ank_2"/>
    <property type="match status" value="1"/>
</dbReference>
<dbReference type="Gene3D" id="1.25.40.20">
    <property type="entry name" value="Ankyrin repeat-containing domain"/>
    <property type="match status" value="1"/>
</dbReference>
<dbReference type="AlphaFoldDB" id="A0A2P6ND41"/>
<comment type="caution">
    <text evidence="7">The sequence shown here is derived from an EMBL/GenBank/DDBJ whole genome shotgun (WGS) entry which is preliminary data.</text>
</comment>
<name>A0A2P6ND41_9EUKA</name>
<evidence type="ECO:0000256" key="3">
    <source>
        <dbReference type="ARBA" id="ARBA00012918"/>
    </source>
</evidence>
<dbReference type="OrthoDB" id="9995210at2759"/>
<dbReference type="InParanoid" id="A0A2P6ND41"/>
<feature type="repeat" description="ANK" evidence="6">
    <location>
        <begin position="447"/>
        <end position="479"/>
    </location>
</feature>
<dbReference type="Gene3D" id="3.40.710.10">
    <property type="entry name" value="DD-peptidase/beta-lactamase superfamily"/>
    <property type="match status" value="1"/>
</dbReference>